<name>A0ABX6JE61_9FIRM</name>
<accession>A0ABX6JE61</accession>
<reference evidence="2 3" key="1">
    <citation type="submission" date="2020-02" db="EMBL/GenBank/DDBJ databases">
        <title>Complete genome sequence of Blautia producta JCM 1471(T).</title>
        <authorList>
            <person name="Tourlousse D.M."/>
            <person name="Sakamoto M."/>
            <person name="Miura T."/>
            <person name="Narita K."/>
            <person name="Ohashi A."/>
            <person name="Uchino Y."/>
            <person name="Yamazoe A."/>
            <person name="Kameyama K."/>
            <person name="Terauchi J."/>
            <person name="Ohkuma M."/>
            <person name="Kawasaki H."/>
            <person name="Sekiguchi Y."/>
        </authorList>
    </citation>
    <scope>NUCLEOTIDE SEQUENCE [LARGE SCALE GENOMIC DNA]</scope>
    <source>
        <strain evidence="2 3">JCM 1471</strain>
    </source>
</reference>
<gene>
    <name evidence="2" type="ORF">GXM18_24120</name>
</gene>
<evidence type="ECO:0000256" key="1">
    <source>
        <dbReference type="SAM" id="Coils"/>
    </source>
</evidence>
<keyword evidence="1" id="KW-0175">Coiled coil</keyword>
<proteinExistence type="predicted"/>
<organism evidence="2 3">
    <name type="scientific">Blautia producta ATCC 27340 = DSM 2950</name>
    <dbReference type="NCBI Taxonomy" id="1121114"/>
    <lineage>
        <taxon>Bacteria</taxon>
        <taxon>Bacillati</taxon>
        <taxon>Bacillota</taxon>
        <taxon>Clostridia</taxon>
        <taxon>Lachnospirales</taxon>
        <taxon>Lachnospiraceae</taxon>
        <taxon>Blautia</taxon>
    </lineage>
</organism>
<dbReference type="Proteomes" id="UP000464715">
    <property type="component" value="Chromosome"/>
</dbReference>
<evidence type="ECO:0000313" key="3">
    <source>
        <dbReference type="Proteomes" id="UP000464715"/>
    </source>
</evidence>
<protein>
    <submittedName>
        <fullName evidence="2">Uncharacterized protein</fullName>
    </submittedName>
</protein>
<dbReference type="EMBL" id="CP048626">
    <property type="protein sequence ID" value="QIB57644.1"/>
    <property type="molecule type" value="Genomic_DNA"/>
</dbReference>
<sequence>MIRKPDEVRKMLKKIYQELIVIRKELQAIRNNLESKTNQGEIVAEKTSGIIQQKG</sequence>
<keyword evidence="3" id="KW-1185">Reference proteome</keyword>
<evidence type="ECO:0000313" key="2">
    <source>
        <dbReference type="EMBL" id="QIB57644.1"/>
    </source>
</evidence>
<feature type="coiled-coil region" evidence="1">
    <location>
        <begin position="12"/>
        <end position="39"/>
    </location>
</feature>